<dbReference type="AlphaFoldDB" id="A0A0C2CIJ9"/>
<organism evidence="2 3">
    <name type="scientific">Ancylostoma duodenale</name>
    <dbReference type="NCBI Taxonomy" id="51022"/>
    <lineage>
        <taxon>Eukaryota</taxon>
        <taxon>Metazoa</taxon>
        <taxon>Ecdysozoa</taxon>
        <taxon>Nematoda</taxon>
        <taxon>Chromadorea</taxon>
        <taxon>Rhabditida</taxon>
        <taxon>Rhabditina</taxon>
        <taxon>Rhabditomorpha</taxon>
        <taxon>Strongyloidea</taxon>
        <taxon>Ancylostomatidae</taxon>
        <taxon>Ancylostomatinae</taxon>
        <taxon>Ancylostoma</taxon>
    </lineage>
</organism>
<reference evidence="2 3" key="1">
    <citation type="submission" date="2013-12" db="EMBL/GenBank/DDBJ databases">
        <title>Draft genome of the parsitic nematode Ancylostoma duodenale.</title>
        <authorList>
            <person name="Mitreva M."/>
        </authorList>
    </citation>
    <scope>NUCLEOTIDE SEQUENCE [LARGE SCALE GENOMIC DNA]</scope>
    <source>
        <strain evidence="2 3">Zhejiang</strain>
    </source>
</reference>
<protein>
    <submittedName>
        <fullName evidence="2">Uncharacterized protein</fullName>
    </submittedName>
</protein>
<evidence type="ECO:0000256" key="1">
    <source>
        <dbReference type="SAM" id="MobiDB-lite"/>
    </source>
</evidence>
<sequence>MDTAHSYKNYRVLLQQATPPTVPYMKLTNPRRPPHRSAGSLSAFPACTNVRSWRTTPLKRDFV</sequence>
<accession>A0A0C2CIJ9</accession>
<keyword evidence="3" id="KW-1185">Reference proteome</keyword>
<feature type="region of interest" description="Disordered" evidence="1">
    <location>
        <begin position="21"/>
        <end position="42"/>
    </location>
</feature>
<evidence type="ECO:0000313" key="2">
    <source>
        <dbReference type="EMBL" id="KIH49617.1"/>
    </source>
</evidence>
<gene>
    <name evidence="2" type="ORF">ANCDUO_20309</name>
</gene>
<proteinExistence type="predicted"/>
<evidence type="ECO:0000313" key="3">
    <source>
        <dbReference type="Proteomes" id="UP000054047"/>
    </source>
</evidence>
<dbReference type="EMBL" id="KN752656">
    <property type="protein sequence ID" value="KIH49617.1"/>
    <property type="molecule type" value="Genomic_DNA"/>
</dbReference>
<dbReference type="Proteomes" id="UP000054047">
    <property type="component" value="Unassembled WGS sequence"/>
</dbReference>
<name>A0A0C2CIJ9_9BILA</name>